<dbReference type="AlphaFoldDB" id="A0A2G8SVP9"/>
<dbReference type="InterPro" id="IPR014886">
    <property type="entry name" value="La_xRRM"/>
</dbReference>
<dbReference type="GO" id="GO:0070034">
    <property type="term" value="F:telomerase RNA binding"/>
    <property type="evidence" value="ECO:0007669"/>
    <property type="project" value="InterPro"/>
</dbReference>
<feature type="region of interest" description="Disordered" evidence="3">
    <location>
        <begin position="284"/>
        <end position="307"/>
    </location>
</feature>
<feature type="compositionally biased region" description="Basic residues" evidence="3">
    <location>
        <begin position="1"/>
        <end position="11"/>
    </location>
</feature>
<feature type="compositionally biased region" description="Basic residues" evidence="3">
    <location>
        <begin position="571"/>
        <end position="582"/>
    </location>
</feature>
<protein>
    <recommendedName>
        <fullName evidence="4">XRRM domain-containing protein</fullName>
    </recommendedName>
</protein>
<feature type="region of interest" description="Disordered" evidence="3">
    <location>
        <begin position="212"/>
        <end position="231"/>
    </location>
</feature>
<dbReference type="GO" id="GO:1990904">
    <property type="term" value="C:ribonucleoprotein complex"/>
    <property type="evidence" value="ECO:0007669"/>
    <property type="project" value="UniProtKB-UniRule"/>
</dbReference>
<feature type="domain" description="XRRM" evidence="4">
    <location>
        <begin position="401"/>
        <end position="551"/>
    </location>
</feature>
<dbReference type="EMBL" id="AYKW01000001">
    <property type="protein sequence ID" value="PIL37648.1"/>
    <property type="molecule type" value="Genomic_DNA"/>
</dbReference>
<gene>
    <name evidence="5" type="ORF">GSI_01342</name>
</gene>
<dbReference type="Proteomes" id="UP000230002">
    <property type="component" value="Unassembled WGS sequence"/>
</dbReference>
<dbReference type="STRING" id="1077348.A0A2G8SVP9"/>
<keyword evidence="6" id="KW-1185">Reference proteome</keyword>
<dbReference type="InterPro" id="IPR045537">
    <property type="entry name" value="Lar7_xRRM"/>
</dbReference>
<dbReference type="Gene3D" id="3.30.70.330">
    <property type="match status" value="1"/>
</dbReference>
<evidence type="ECO:0000313" key="6">
    <source>
        <dbReference type="Proteomes" id="UP000230002"/>
    </source>
</evidence>
<evidence type="ECO:0000256" key="1">
    <source>
        <dbReference type="ARBA" id="ARBA00022884"/>
    </source>
</evidence>
<dbReference type="OrthoDB" id="439993at2759"/>
<dbReference type="Pfam" id="PF19977">
    <property type="entry name" value="xRRM"/>
    <property type="match status" value="1"/>
</dbReference>
<dbReference type="PROSITE" id="PS51939">
    <property type="entry name" value="XRRM"/>
    <property type="match status" value="1"/>
</dbReference>
<evidence type="ECO:0000313" key="5">
    <source>
        <dbReference type="EMBL" id="PIL37648.1"/>
    </source>
</evidence>
<evidence type="ECO:0000256" key="3">
    <source>
        <dbReference type="SAM" id="MobiDB-lite"/>
    </source>
</evidence>
<feature type="region of interest" description="Disordered" evidence="3">
    <location>
        <begin position="355"/>
        <end position="388"/>
    </location>
</feature>
<name>A0A2G8SVP9_9APHY</name>
<accession>A0A2G8SVP9</accession>
<organism evidence="5 6">
    <name type="scientific">Ganoderma sinense ZZ0214-1</name>
    <dbReference type="NCBI Taxonomy" id="1077348"/>
    <lineage>
        <taxon>Eukaryota</taxon>
        <taxon>Fungi</taxon>
        <taxon>Dikarya</taxon>
        <taxon>Basidiomycota</taxon>
        <taxon>Agaricomycotina</taxon>
        <taxon>Agaricomycetes</taxon>
        <taxon>Polyporales</taxon>
        <taxon>Polyporaceae</taxon>
        <taxon>Ganoderma</taxon>
    </lineage>
</organism>
<evidence type="ECO:0000256" key="2">
    <source>
        <dbReference type="PROSITE-ProRule" id="PRU01288"/>
    </source>
</evidence>
<sequence>MFHFVPRKVAQRTRPALSAPDAPVPGPSALVLTPDEAPNQGTDAKKAKGKNKATDVSTDEDIATLLTLALSDHALWSNVELCRAVSAADDGWVPLSFLVQRSTYLLHLEQRPPDSVLVRAIRGHAEDVLEVRMRVTAPSKEAWYGQRASPDEGGGYEVRLKHSADALSRAGNFSRNEWEERTVYVENVPLAHRTVPGIHRFLSSLLPVPTPSSPPASTCTSPPLPSPGHTQTQIQAITLPPHHLDRPGTPPKCKGFALVTFACAADATRLATDWPWLPRRTAVPHETEAETENRNRKATEAREREAAAEEDAVKFGFRALPKARWDALKEEYLAYRQTLLDAIADADADVQYGRQAETAAPSGEGPADPVYAPTRTRTTRDPGPGPEFVAPPQPPLAPSAPYPPGCLVFVRGVHPETNKTTLKALLGAHASRVAAADALDYVDYAKGMVSCHVRVSTPSHARALVTAFTDRPLVQMHGLDGTGSLPPSANSTSNTDVDATPKRITAELVDGEREALYWHKVPEKVRREAVRKAIALAQSQSAGGGGDEDVEMTQEEHGAPLEGEGEATKSQSKRPRKRRRKA</sequence>
<reference evidence="5 6" key="1">
    <citation type="journal article" date="2015" name="Sci. Rep.">
        <title>Chromosome-level genome map provides insights into diverse defense mechanisms in the medicinal fungus Ganoderma sinense.</title>
        <authorList>
            <person name="Zhu Y."/>
            <person name="Xu J."/>
            <person name="Sun C."/>
            <person name="Zhou S."/>
            <person name="Xu H."/>
            <person name="Nelson D.R."/>
            <person name="Qian J."/>
            <person name="Song J."/>
            <person name="Luo H."/>
            <person name="Xiang L."/>
            <person name="Li Y."/>
            <person name="Xu Z."/>
            <person name="Ji A."/>
            <person name="Wang L."/>
            <person name="Lu S."/>
            <person name="Hayward A."/>
            <person name="Sun W."/>
            <person name="Li X."/>
            <person name="Schwartz D.C."/>
            <person name="Wang Y."/>
            <person name="Chen S."/>
        </authorList>
    </citation>
    <scope>NUCLEOTIDE SEQUENCE [LARGE SCALE GENOMIC DNA]</scope>
    <source>
        <strain evidence="5 6">ZZ0214-1</strain>
    </source>
</reference>
<dbReference type="InterPro" id="IPR012677">
    <property type="entry name" value="Nucleotide-bd_a/b_plait_sf"/>
</dbReference>
<feature type="region of interest" description="Disordered" evidence="3">
    <location>
        <begin position="1"/>
        <end position="52"/>
    </location>
</feature>
<dbReference type="GO" id="GO:1904868">
    <property type="term" value="P:telomerase catalytic core complex assembly"/>
    <property type="evidence" value="ECO:0007669"/>
    <property type="project" value="InterPro"/>
</dbReference>
<feature type="region of interest" description="Disordered" evidence="3">
    <location>
        <begin position="537"/>
        <end position="582"/>
    </location>
</feature>
<evidence type="ECO:0000259" key="4">
    <source>
        <dbReference type="PROSITE" id="PS51939"/>
    </source>
</evidence>
<comment type="caution">
    <text evidence="5">The sequence shown here is derived from an EMBL/GenBank/DDBJ whole genome shotgun (WGS) entry which is preliminary data.</text>
</comment>
<proteinExistence type="predicted"/>
<keyword evidence="1 2" id="KW-0694">RNA-binding</keyword>